<dbReference type="STRING" id="1314773.A0A3N2Q212"/>
<evidence type="ECO:0000256" key="7">
    <source>
        <dbReference type="ARBA" id="ARBA00022801"/>
    </source>
</evidence>
<organism evidence="13 14">
    <name type="scientific">Sodiomyces alkalinus (strain CBS 110278 / VKM F-3762 / F11)</name>
    <name type="common">Alkaliphilic filamentous fungus</name>
    <dbReference type="NCBI Taxonomy" id="1314773"/>
    <lineage>
        <taxon>Eukaryota</taxon>
        <taxon>Fungi</taxon>
        <taxon>Dikarya</taxon>
        <taxon>Ascomycota</taxon>
        <taxon>Pezizomycotina</taxon>
        <taxon>Sordariomycetes</taxon>
        <taxon>Hypocreomycetidae</taxon>
        <taxon>Glomerellales</taxon>
        <taxon>Plectosphaerellaceae</taxon>
        <taxon>Sodiomyces</taxon>
    </lineage>
</organism>
<feature type="active site" description="Proton donor/acceptor" evidence="10">
    <location>
        <position position="387"/>
    </location>
</feature>
<dbReference type="CDD" id="cd03860">
    <property type="entry name" value="M14_CP_A-B_like"/>
    <property type="match status" value="1"/>
</dbReference>
<proteinExistence type="inferred from homology"/>
<dbReference type="PROSITE" id="PS00133">
    <property type="entry name" value="CARBOXYPEPT_ZN_2"/>
    <property type="match status" value="1"/>
</dbReference>
<name>A0A3N2Q212_SODAK</name>
<feature type="chain" id="PRO_5018101338" evidence="11">
    <location>
        <begin position="20"/>
        <end position="423"/>
    </location>
</feature>
<evidence type="ECO:0000256" key="10">
    <source>
        <dbReference type="PROSITE-ProRule" id="PRU01379"/>
    </source>
</evidence>
<evidence type="ECO:0000256" key="4">
    <source>
        <dbReference type="ARBA" id="ARBA00022670"/>
    </source>
</evidence>
<evidence type="ECO:0000256" key="9">
    <source>
        <dbReference type="ARBA" id="ARBA00023049"/>
    </source>
</evidence>
<dbReference type="PRINTS" id="PR00765">
    <property type="entry name" value="CRBOXYPTASEA"/>
</dbReference>
<evidence type="ECO:0000313" key="14">
    <source>
        <dbReference type="Proteomes" id="UP000272025"/>
    </source>
</evidence>
<keyword evidence="5" id="KW-0479">Metal-binding</keyword>
<evidence type="ECO:0000256" key="1">
    <source>
        <dbReference type="ARBA" id="ARBA00001947"/>
    </source>
</evidence>
<keyword evidence="7" id="KW-0378">Hydrolase</keyword>
<dbReference type="GO" id="GO:0004181">
    <property type="term" value="F:metallocarboxypeptidase activity"/>
    <property type="evidence" value="ECO:0007669"/>
    <property type="project" value="InterPro"/>
</dbReference>
<keyword evidence="9" id="KW-0482">Metalloprotease</keyword>
<evidence type="ECO:0000313" key="13">
    <source>
        <dbReference type="EMBL" id="ROT40794.1"/>
    </source>
</evidence>
<feature type="domain" description="Peptidase M14" evidence="12">
    <location>
        <begin position="119"/>
        <end position="423"/>
    </location>
</feature>
<gene>
    <name evidence="13" type="ORF">SODALDRAFT_330525</name>
</gene>
<keyword evidence="3 13" id="KW-0121">Carboxypeptidase</keyword>
<reference evidence="13 14" key="1">
    <citation type="journal article" date="2018" name="Mol. Ecol.">
        <title>The obligate alkalophilic soda-lake fungus Sodiomyces alkalinus has shifted to a protein diet.</title>
        <authorList>
            <person name="Grum-Grzhimaylo A.A."/>
            <person name="Falkoski D.L."/>
            <person name="van den Heuvel J."/>
            <person name="Valero-Jimenez C.A."/>
            <person name="Min B."/>
            <person name="Choi I.G."/>
            <person name="Lipzen A."/>
            <person name="Daum C.G."/>
            <person name="Aanen D.K."/>
            <person name="Tsang A."/>
            <person name="Henrissat B."/>
            <person name="Bilanenko E.N."/>
            <person name="de Vries R.P."/>
            <person name="van Kan J.A.L."/>
            <person name="Grigoriev I.V."/>
            <person name="Debets A.J.M."/>
        </authorList>
    </citation>
    <scope>NUCLEOTIDE SEQUENCE [LARGE SCALE GENOMIC DNA]</scope>
    <source>
        <strain evidence="13 14">F11</strain>
    </source>
</reference>
<keyword evidence="8" id="KW-0862">Zinc</keyword>
<dbReference type="SMART" id="SM00631">
    <property type="entry name" value="Zn_pept"/>
    <property type="match status" value="1"/>
</dbReference>
<dbReference type="PROSITE" id="PS52035">
    <property type="entry name" value="PEPTIDASE_M14"/>
    <property type="match status" value="1"/>
</dbReference>
<dbReference type="Gene3D" id="3.40.630.10">
    <property type="entry name" value="Zn peptidases"/>
    <property type="match status" value="1"/>
</dbReference>
<evidence type="ECO:0000259" key="12">
    <source>
        <dbReference type="PROSITE" id="PS52035"/>
    </source>
</evidence>
<dbReference type="GO" id="GO:0008270">
    <property type="term" value="F:zinc ion binding"/>
    <property type="evidence" value="ECO:0007669"/>
    <property type="project" value="InterPro"/>
</dbReference>
<dbReference type="GeneID" id="39579696"/>
<keyword evidence="4" id="KW-0645">Protease</keyword>
<dbReference type="InterPro" id="IPR000834">
    <property type="entry name" value="Peptidase_M14"/>
</dbReference>
<evidence type="ECO:0000256" key="6">
    <source>
        <dbReference type="ARBA" id="ARBA00022729"/>
    </source>
</evidence>
<dbReference type="OrthoDB" id="3626597at2759"/>
<evidence type="ECO:0000256" key="11">
    <source>
        <dbReference type="SAM" id="SignalP"/>
    </source>
</evidence>
<dbReference type="RefSeq" id="XP_028468600.1">
    <property type="nucleotide sequence ID" value="XM_028611218.1"/>
</dbReference>
<dbReference type="InterPro" id="IPR057247">
    <property type="entry name" value="CARBOXYPEPT_ZN_2"/>
</dbReference>
<dbReference type="GO" id="GO:0006508">
    <property type="term" value="P:proteolysis"/>
    <property type="evidence" value="ECO:0007669"/>
    <property type="project" value="UniProtKB-KW"/>
</dbReference>
<accession>A0A3N2Q212</accession>
<dbReference type="AlphaFoldDB" id="A0A3N2Q212"/>
<keyword evidence="6 11" id="KW-0732">Signal</keyword>
<evidence type="ECO:0000256" key="8">
    <source>
        <dbReference type="ARBA" id="ARBA00022833"/>
    </source>
</evidence>
<keyword evidence="14" id="KW-1185">Reference proteome</keyword>
<dbReference type="PANTHER" id="PTHR11705:SF143">
    <property type="entry name" value="SLL0236 PROTEIN"/>
    <property type="match status" value="1"/>
</dbReference>
<dbReference type="FunFam" id="3.40.630.10:FF:000084">
    <property type="entry name" value="Carboxypeptidase B2"/>
    <property type="match status" value="1"/>
</dbReference>
<dbReference type="SUPFAM" id="SSF53187">
    <property type="entry name" value="Zn-dependent exopeptidases"/>
    <property type="match status" value="1"/>
</dbReference>
<dbReference type="Proteomes" id="UP000272025">
    <property type="component" value="Unassembled WGS sequence"/>
</dbReference>
<dbReference type="EMBL" id="ML119052">
    <property type="protein sequence ID" value="ROT40794.1"/>
    <property type="molecule type" value="Genomic_DNA"/>
</dbReference>
<evidence type="ECO:0000256" key="3">
    <source>
        <dbReference type="ARBA" id="ARBA00022645"/>
    </source>
</evidence>
<dbReference type="Pfam" id="PF00246">
    <property type="entry name" value="Peptidase_M14"/>
    <property type="match status" value="1"/>
</dbReference>
<sequence length="423" mass="46571">MKSAAGALALALPFVAAKASYDGYKAFHIDSHHSYEALQEKLSALHVVDIGCGDDHDHLDIAVAPEDIAAFEALGLDASVVAQDVGVELAREGALKPYTATVKAAGEVPGLPEMSWFESYHEFEDHLQFLEDVHAAFPNNSETFVAGESLEGRPISGIHLWGRDGPNAHEAIVWHGTVHAREWIVAPTVEYLLYQLVDGYQKRTCTAVRAIDNYDFYIMPVVNPDGFVYTYTDDRLWRKNRQHREGATCVGTDINRNWPHHWDVPGGSSPNPCSGTYRGEAPGDTPEMAVLTNHTLEVGGRNGLKLFVDWHAYSQLIMLPYGYDCSKAAENNDYQMELAGGVAEAIRSVDGRVFVYGPTCPTIYQTSGVSMDWAYDIAGAELSWGYELRPANARDGGFVLPPEDILVSGQEQWAGIKHLLNNF</sequence>
<protein>
    <submittedName>
        <fullName evidence="13">Carboxypeptidase A4</fullName>
    </submittedName>
</protein>
<comment type="similarity">
    <text evidence="2 10">Belongs to the peptidase M14 family.</text>
</comment>
<feature type="signal peptide" evidence="11">
    <location>
        <begin position="1"/>
        <end position="19"/>
    </location>
</feature>
<evidence type="ECO:0000256" key="5">
    <source>
        <dbReference type="ARBA" id="ARBA00022723"/>
    </source>
</evidence>
<evidence type="ECO:0000256" key="2">
    <source>
        <dbReference type="ARBA" id="ARBA00005988"/>
    </source>
</evidence>
<comment type="cofactor">
    <cofactor evidence="1">
        <name>Zn(2+)</name>
        <dbReference type="ChEBI" id="CHEBI:29105"/>
    </cofactor>
</comment>
<dbReference type="PANTHER" id="PTHR11705">
    <property type="entry name" value="PROTEASE FAMILY M14 CARBOXYPEPTIDASE A,B"/>
    <property type="match status" value="1"/>
</dbReference>